<proteinExistence type="predicted"/>
<dbReference type="InterPro" id="IPR011013">
    <property type="entry name" value="Gal_mutarotase_sf_dom"/>
</dbReference>
<dbReference type="RefSeq" id="WP_263370500.1">
    <property type="nucleotide sequence ID" value="NZ_JAGSYD010000002.1"/>
</dbReference>
<dbReference type="Gene3D" id="2.70.98.10">
    <property type="match status" value="1"/>
</dbReference>
<protein>
    <submittedName>
        <fullName evidence="1">Uncharacterized protein</fullName>
    </submittedName>
</protein>
<keyword evidence="2" id="KW-1185">Reference proteome</keyword>
<organism evidence="1 2">
    <name type="scientific">Granulicella cerasi</name>
    <dbReference type="NCBI Taxonomy" id="741063"/>
    <lineage>
        <taxon>Bacteria</taxon>
        <taxon>Pseudomonadati</taxon>
        <taxon>Acidobacteriota</taxon>
        <taxon>Terriglobia</taxon>
        <taxon>Terriglobales</taxon>
        <taxon>Acidobacteriaceae</taxon>
        <taxon>Granulicella</taxon>
    </lineage>
</organism>
<gene>
    <name evidence="1" type="ORF">ACFQBQ_00645</name>
</gene>
<evidence type="ECO:0000313" key="2">
    <source>
        <dbReference type="Proteomes" id="UP001596391"/>
    </source>
</evidence>
<dbReference type="InterPro" id="IPR008183">
    <property type="entry name" value="Aldose_1/G6P_1-epimerase"/>
</dbReference>
<dbReference type="Pfam" id="PF01263">
    <property type="entry name" value="Aldose_epim"/>
    <property type="match status" value="1"/>
</dbReference>
<name>A0ABW1Z6N6_9BACT</name>
<reference evidence="2" key="1">
    <citation type="journal article" date="2019" name="Int. J. Syst. Evol. Microbiol.">
        <title>The Global Catalogue of Microorganisms (GCM) 10K type strain sequencing project: providing services to taxonomists for standard genome sequencing and annotation.</title>
        <authorList>
            <consortium name="The Broad Institute Genomics Platform"/>
            <consortium name="The Broad Institute Genome Sequencing Center for Infectious Disease"/>
            <person name="Wu L."/>
            <person name="Ma J."/>
        </authorList>
    </citation>
    <scope>NUCLEOTIDE SEQUENCE [LARGE SCALE GENOMIC DNA]</scope>
    <source>
        <strain evidence="2">CGMCC 1.16026</strain>
    </source>
</reference>
<accession>A0ABW1Z6N6</accession>
<evidence type="ECO:0000313" key="1">
    <source>
        <dbReference type="EMBL" id="MFC6644122.1"/>
    </source>
</evidence>
<dbReference type="SUPFAM" id="SSF74650">
    <property type="entry name" value="Galactose mutarotase-like"/>
    <property type="match status" value="1"/>
</dbReference>
<dbReference type="EMBL" id="JBHSWI010000001">
    <property type="protein sequence ID" value="MFC6644122.1"/>
    <property type="molecule type" value="Genomic_DNA"/>
</dbReference>
<comment type="caution">
    <text evidence="1">The sequence shown here is derived from an EMBL/GenBank/DDBJ whole genome shotgun (WGS) entry which is preliminary data.</text>
</comment>
<sequence>MLLLCVAHRRANIHRFKEQLRGAPEAPTYVGPGGQAPVTLSRTSTSMGSRPEFTALTFLPGRGMQISQIRAILPGAGDVALLGDTPYDGTSSVADETLNDKESNFAGEFIVPWIGTLSGHAVRDADGSAWIEANVNGATVRVPASTANPNESDEGLLQRTASTHTETALLDDGQTAASTFVIGKDADKEHSQSRAWPSQLQLDGSMRLEGQSIEITWRVHNNGNTPVPFNFAWRPRFAIPGAQRGKVTLAIPSTTQLAESKRPVDATHAALDFSKEGGSAITQSNIDAQFVQLRGQLMGDGTAVELRLAENNSGIRLVMLDNAFQAVHIATGPHMEWVEIAPEMTAKGLPSKVLDAGQTYTLRVRLEIFSTAPHSSL</sequence>
<dbReference type="Proteomes" id="UP001596391">
    <property type="component" value="Unassembled WGS sequence"/>
</dbReference>
<dbReference type="InterPro" id="IPR014718">
    <property type="entry name" value="GH-type_carb-bd"/>
</dbReference>